<dbReference type="GO" id="GO:0015977">
    <property type="term" value="P:carbon fixation"/>
    <property type="evidence" value="ECO:0007669"/>
    <property type="project" value="InterPro"/>
</dbReference>
<protein>
    <recommendedName>
        <fullName evidence="2">Phosphoenolpyruvate carboxylase</fullName>
    </recommendedName>
</protein>
<proteinExistence type="predicted"/>
<comment type="caution">
    <text evidence="3">The sequence shown here is derived from an EMBL/GenBank/DDBJ whole genome shotgun (WGS) entry which is preliminary data.</text>
</comment>
<dbReference type="InterPro" id="IPR015813">
    <property type="entry name" value="Pyrv/PenolPyrv_kinase-like_dom"/>
</dbReference>
<dbReference type="InterPro" id="IPR021135">
    <property type="entry name" value="PEP_COase"/>
</dbReference>
<accession>A0A4R6J165</accession>
<dbReference type="PANTHER" id="PTHR30523:SF6">
    <property type="entry name" value="PHOSPHOENOLPYRUVATE CARBOXYLASE"/>
    <property type="match status" value="1"/>
</dbReference>
<evidence type="ECO:0000256" key="2">
    <source>
        <dbReference type="ARBA" id="ARBA00022419"/>
    </source>
</evidence>
<dbReference type="GO" id="GO:0005829">
    <property type="term" value="C:cytosol"/>
    <property type="evidence" value="ECO:0007669"/>
    <property type="project" value="TreeGrafter"/>
</dbReference>
<dbReference type="PANTHER" id="PTHR30523">
    <property type="entry name" value="PHOSPHOENOLPYRUVATE CARBOXYLASE"/>
    <property type="match status" value="1"/>
</dbReference>
<organism evidence="3 4">
    <name type="scientific">Sediminibacterium goheungense</name>
    <dbReference type="NCBI Taxonomy" id="1086393"/>
    <lineage>
        <taxon>Bacteria</taxon>
        <taxon>Pseudomonadati</taxon>
        <taxon>Bacteroidota</taxon>
        <taxon>Chitinophagia</taxon>
        <taxon>Chitinophagales</taxon>
        <taxon>Chitinophagaceae</taxon>
        <taxon>Sediminibacterium</taxon>
    </lineage>
</organism>
<dbReference type="PRINTS" id="PR00150">
    <property type="entry name" value="PEPCARBXLASE"/>
</dbReference>
<keyword evidence="3" id="KW-0670">Pyruvate</keyword>
<sequence length="884" mass="101099">MPLAKNDVFVSFIPEKIVSLRIPMSSSYYINQFRRNVTDKYTIYNSLFAALPFSGIANVGALLPILSQACQDEYKAGKNPVQIINDFFRQHTEVRTERDKLDRLFKFVQYIERQVVLFDAIEDAAFDTVNNIQGSGSLKALYNEAVFAGKTQALKNKLKKFRIRVVLTAHPTQFYPGSVLGIIHDMSESIARNDFHTINEYIQQLGITPFFNKKQPTPYDEALNLMWYLENILYHSIGNIYNSIERDIFDHQYDSDNPFIELGFWPGGDRDGNPFVNAATTIKVAEALRSAITVCYYRDIRKLKRRLSFAGVDILIQELEAILYENVFRPTEQNRVHLTDLQSRLIQIRDLVKEKHHSLFLQRLNSLIHKVKIFGTHFATIDIRQDSRIHTQVLLSIHETLKQKTGNALLPENYTSLDEADRLNILAGLQGNINPALFEPGIAKDTLESIYAIQTIQNNNGEAGCNRYVISNCQSSVNVMEVYALFRLCGWKQDQMPVDIVPLFETIDDLQAAEQIMDRLYTHSLYANHLTGRKMHQTIMLGFSDGTKDGGYLQANWSIYTAKENLTAISRKYNIKARFFDGRGGPPSRGGGKTNKFYASLGNNIENEEIQLTIQGQTITSNFGTIQSSQYNLEQLLSAGISNELFADTRIQLSQHDRFLMEELGRISHQTYQQFKEHPLFLTYMQLFSPLNYYSKSNIASRPAKRGSGGGLRFEDLRAIPFVGSWSQLKQNVPGFFGVGTALQQMKEKGYWEDIKAMFRNVLFFRTLVDNSMMSMLKSFFPLTEYIKDDPQYGPVWKMVKDEFDLTEKMVLELADASILMEDDLPGRASIQMRDHIVLPLLTIQQYALHELRKPEISDTEKGVYEKLITRSMFGIINAARNSA</sequence>
<dbReference type="EMBL" id="SNWP01000010">
    <property type="protein sequence ID" value="TDO28944.1"/>
    <property type="molecule type" value="Genomic_DNA"/>
</dbReference>
<name>A0A4R6J165_9BACT</name>
<dbReference type="Proteomes" id="UP000295741">
    <property type="component" value="Unassembled WGS sequence"/>
</dbReference>
<comment type="function">
    <text evidence="1">Forms oxaloacetate, a four-carbon dicarboxylic acid source for the tricarboxylic acid cycle.</text>
</comment>
<dbReference type="SUPFAM" id="SSF51621">
    <property type="entry name" value="Phosphoenolpyruvate/pyruvate domain"/>
    <property type="match status" value="1"/>
</dbReference>
<dbReference type="AlphaFoldDB" id="A0A4R6J165"/>
<keyword evidence="4" id="KW-1185">Reference proteome</keyword>
<evidence type="ECO:0000313" key="3">
    <source>
        <dbReference type="EMBL" id="TDO28944.1"/>
    </source>
</evidence>
<evidence type="ECO:0000313" key="4">
    <source>
        <dbReference type="Proteomes" id="UP000295741"/>
    </source>
</evidence>
<gene>
    <name evidence="3" type="ORF">BC659_1026</name>
</gene>
<reference evidence="3 4" key="1">
    <citation type="submission" date="2019-03" db="EMBL/GenBank/DDBJ databases">
        <title>Genomic Encyclopedia of Archaeal and Bacterial Type Strains, Phase II (KMG-II): from individual species to whole genera.</title>
        <authorList>
            <person name="Goeker M."/>
        </authorList>
    </citation>
    <scope>NUCLEOTIDE SEQUENCE [LARGE SCALE GENOMIC DNA]</scope>
    <source>
        <strain evidence="3 4">DSM 28323</strain>
    </source>
</reference>
<dbReference type="Pfam" id="PF00311">
    <property type="entry name" value="PEPcase"/>
    <property type="match status" value="2"/>
</dbReference>
<dbReference type="GO" id="GO:0008964">
    <property type="term" value="F:phosphoenolpyruvate carboxylase activity"/>
    <property type="evidence" value="ECO:0007669"/>
    <property type="project" value="InterPro"/>
</dbReference>
<dbReference type="GO" id="GO:0006099">
    <property type="term" value="P:tricarboxylic acid cycle"/>
    <property type="evidence" value="ECO:0007669"/>
    <property type="project" value="InterPro"/>
</dbReference>
<evidence type="ECO:0000256" key="1">
    <source>
        <dbReference type="ARBA" id="ARBA00003670"/>
    </source>
</evidence>